<dbReference type="NCBIfam" id="NF033559">
    <property type="entry name" value="transpos_IS1634"/>
    <property type="match status" value="1"/>
</dbReference>
<dbReference type="InterPro" id="IPR047654">
    <property type="entry name" value="IS1634_transpos"/>
</dbReference>
<name>A0A0W8EAT1_9ZZZZ</name>
<organism evidence="1">
    <name type="scientific">hydrocarbon metagenome</name>
    <dbReference type="NCBI Taxonomy" id="938273"/>
    <lineage>
        <taxon>unclassified sequences</taxon>
        <taxon>metagenomes</taxon>
        <taxon>ecological metagenomes</taxon>
    </lineage>
</organism>
<proteinExistence type="predicted"/>
<comment type="caution">
    <text evidence="1">The sequence shown here is derived from an EMBL/GenBank/DDBJ whole genome shotgun (WGS) entry which is preliminary data.</text>
</comment>
<reference evidence="1" key="1">
    <citation type="journal article" date="2015" name="Proc. Natl. Acad. Sci. U.S.A.">
        <title>Networks of energetic and metabolic interactions define dynamics in microbial communities.</title>
        <authorList>
            <person name="Embree M."/>
            <person name="Liu J.K."/>
            <person name="Al-Bassam M.M."/>
            <person name="Zengler K."/>
        </authorList>
    </citation>
    <scope>NUCLEOTIDE SEQUENCE</scope>
</reference>
<dbReference type="EMBL" id="LNQE01001774">
    <property type="protein sequence ID" value="KUG05728.1"/>
    <property type="molecule type" value="Genomic_DNA"/>
</dbReference>
<dbReference type="PANTHER" id="PTHR34614">
    <property type="match status" value="1"/>
</dbReference>
<evidence type="ECO:0000313" key="1">
    <source>
        <dbReference type="EMBL" id="KUG05728.1"/>
    </source>
</evidence>
<accession>A0A0W8EAT1</accession>
<sequence>MIEQEKVRLGRFILATNDLDLDTDSILKYYKGQQSVERGFRFLKDRSFRVAEVFLKKESRIEALSMIMVLCLFVYAVAEWHLRSRLSETGTTVKNQLKKPIQNPTMKWIFTLFMRPAEVTVTLNSQIQRFIVNMDEEVTQILDLMGPAFEKYYFVRSTREM</sequence>
<dbReference type="PANTHER" id="PTHR34614:SF2">
    <property type="entry name" value="TRANSPOSASE IS4-LIKE DOMAIN-CONTAINING PROTEIN"/>
    <property type="match status" value="1"/>
</dbReference>
<protein>
    <submittedName>
        <fullName evidence="1">Uncharacterized protein</fullName>
    </submittedName>
</protein>
<dbReference type="AlphaFoldDB" id="A0A0W8EAT1"/>
<gene>
    <name evidence="1" type="ORF">ASZ90_016836</name>
</gene>